<dbReference type="KEGG" id="hbq:QI031_13520"/>
<keyword evidence="2" id="KW-0540">Nuclease</keyword>
<dbReference type="GO" id="GO:0004519">
    <property type="term" value="F:endonuclease activity"/>
    <property type="evidence" value="ECO:0007669"/>
    <property type="project" value="UniProtKB-KW"/>
</dbReference>
<dbReference type="AlphaFoldDB" id="A0AAJ6PC18"/>
<dbReference type="CDD" id="cd06260">
    <property type="entry name" value="DUF820-like"/>
    <property type="match status" value="1"/>
</dbReference>
<name>A0AAJ6PC18_9CYAN</name>
<proteinExistence type="predicted"/>
<dbReference type="InterPro" id="IPR008538">
    <property type="entry name" value="Uma2"/>
</dbReference>
<dbReference type="InterPro" id="IPR012296">
    <property type="entry name" value="Nuclease_put_TT1808"/>
</dbReference>
<dbReference type="Pfam" id="PF05685">
    <property type="entry name" value="Uma2"/>
    <property type="match status" value="1"/>
</dbReference>
<feature type="domain" description="Putative restriction endonuclease" evidence="1">
    <location>
        <begin position="11"/>
        <end position="118"/>
    </location>
</feature>
<dbReference type="PANTHER" id="PTHR36558">
    <property type="entry name" value="GLR1098 PROTEIN"/>
    <property type="match status" value="1"/>
</dbReference>
<dbReference type="Gene3D" id="3.90.1570.10">
    <property type="entry name" value="tt1808, chain A"/>
    <property type="match status" value="2"/>
</dbReference>
<sequence length="219" mass="24800">MRSPIHVFSVAEYLAAESKSELRHEYLGGQIFAMTGGSKAHNIITLNIASRLRSQLRGGACDVFMSDMKVKLEAANQNQTIFYYPDVVVTCSDEDRDNYFVNSPCIIFEVLSPSTEVDVVVTCSDEDRDNYFVNSPCMIFEVLSPSTEVSDRREKLVNYQTISSLQEYVLVSQDEIKVEVYRQDLLGNWTQEILGSEDKLVLNSVNLSLTMADIYEDIF</sequence>
<keyword evidence="3" id="KW-1185">Reference proteome</keyword>
<dbReference type="RefSeq" id="WP_281485646.1">
    <property type="nucleotide sequence ID" value="NZ_CP124543.1"/>
</dbReference>
<reference evidence="2 3" key="1">
    <citation type="journal article" date="2023" name="Limnol Oceanogr Lett">
        <title>Environmental adaptations by the intertidal Antarctic cyanobacterium Halotia branconii CENA392 as revealed using long-read genome sequencing.</title>
        <authorList>
            <person name="Dextro R.B."/>
            <person name="Delbaje E."/>
            <person name="Freitas P.N.N."/>
            <person name="Geraldes V."/>
            <person name="Pinto E."/>
            <person name="Long P.F."/>
            <person name="Fiore M.F."/>
        </authorList>
    </citation>
    <scope>NUCLEOTIDE SEQUENCE [LARGE SCALE GENOMIC DNA]</scope>
    <source>
        <strain evidence="2 3">CENA392</strain>
    </source>
</reference>
<dbReference type="Proteomes" id="UP001223520">
    <property type="component" value="Chromosome"/>
</dbReference>
<evidence type="ECO:0000313" key="2">
    <source>
        <dbReference type="EMBL" id="WGV28421.1"/>
    </source>
</evidence>
<evidence type="ECO:0000313" key="3">
    <source>
        <dbReference type="Proteomes" id="UP001223520"/>
    </source>
</evidence>
<dbReference type="InterPro" id="IPR011335">
    <property type="entry name" value="Restrct_endonuc-II-like"/>
</dbReference>
<protein>
    <submittedName>
        <fullName evidence="2">Uma2 family endonuclease</fullName>
    </submittedName>
</protein>
<accession>A0AAJ6PC18</accession>
<gene>
    <name evidence="2" type="ORF">QI031_13520</name>
</gene>
<dbReference type="EMBL" id="CP124543">
    <property type="protein sequence ID" value="WGV28421.1"/>
    <property type="molecule type" value="Genomic_DNA"/>
</dbReference>
<dbReference type="SUPFAM" id="SSF52980">
    <property type="entry name" value="Restriction endonuclease-like"/>
    <property type="match status" value="2"/>
</dbReference>
<dbReference type="PANTHER" id="PTHR36558:SF1">
    <property type="entry name" value="RESTRICTION ENDONUCLEASE DOMAIN-CONTAINING PROTEIN-RELATED"/>
    <property type="match status" value="1"/>
</dbReference>
<organism evidence="2 3">
    <name type="scientific">Halotia branconii CENA392</name>
    <dbReference type="NCBI Taxonomy" id="1539056"/>
    <lineage>
        <taxon>Bacteria</taxon>
        <taxon>Bacillati</taxon>
        <taxon>Cyanobacteriota</taxon>
        <taxon>Cyanophyceae</taxon>
        <taxon>Nostocales</taxon>
        <taxon>Nodulariaceae</taxon>
        <taxon>Halotia</taxon>
    </lineage>
</organism>
<keyword evidence="2" id="KW-0378">Hydrolase</keyword>
<evidence type="ECO:0000259" key="1">
    <source>
        <dbReference type="Pfam" id="PF05685"/>
    </source>
</evidence>
<keyword evidence="2" id="KW-0255">Endonuclease</keyword>